<gene>
    <name evidence="1" type="ORF">M6D93_17725</name>
</gene>
<protein>
    <recommendedName>
        <fullName evidence="3">LysM domain-containing protein</fullName>
    </recommendedName>
</protein>
<reference evidence="1" key="2">
    <citation type="submission" date="2022-05" db="EMBL/GenBank/DDBJ databases">
        <authorList>
            <person name="Kim J.-S."/>
            <person name="Lee K."/>
            <person name="Suh M."/>
            <person name="Eom M."/>
            <person name="Kim J.-S."/>
            <person name="Kim D.-S."/>
            <person name="Ko S.-H."/>
            <person name="Shin Y."/>
            <person name="Lee J.-S."/>
        </authorList>
    </citation>
    <scope>NUCLEOTIDE SEQUENCE</scope>
    <source>
        <strain evidence="1">N237</strain>
    </source>
</reference>
<proteinExistence type="predicted"/>
<accession>A0ABY4QXW8</accession>
<keyword evidence="2" id="KW-1185">Reference proteome</keyword>
<dbReference type="Proteomes" id="UP001056336">
    <property type="component" value="Chromosome"/>
</dbReference>
<evidence type="ECO:0008006" key="3">
    <source>
        <dbReference type="Google" id="ProtNLM"/>
    </source>
</evidence>
<organism evidence="1 2">
    <name type="scientific">Jatrophihabitans telluris</name>
    <dbReference type="NCBI Taxonomy" id="2038343"/>
    <lineage>
        <taxon>Bacteria</taxon>
        <taxon>Bacillati</taxon>
        <taxon>Actinomycetota</taxon>
        <taxon>Actinomycetes</taxon>
        <taxon>Jatrophihabitantales</taxon>
        <taxon>Jatrophihabitantaceae</taxon>
        <taxon>Jatrophihabitans</taxon>
    </lineage>
</organism>
<dbReference type="EMBL" id="CP097332">
    <property type="protein sequence ID" value="UQX88112.1"/>
    <property type="molecule type" value="Genomic_DNA"/>
</dbReference>
<name>A0ABY4QXW8_9ACTN</name>
<reference evidence="1" key="1">
    <citation type="journal article" date="2018" name="Int. J. Syst. Evol. Microbiol.">
        <title>Jatrophihabitans telluris sp. nov., isolated from sediment soil of lava forest wetlands and the emended description of the genus Jatrophihabitans.</title>
        <authorList>
            <person name="Lee K.C."/>
            <person name="Suh M.K."/>
            <person name="Eom M.K."/>
            <person name="Kim K.K."/>
            <person name="Kim J.S."/>
            <person name="Kim D.S."/>
            <person name="Ko S.H."/>
            <person name="Shin Y.K."/>
            <person name="Lee J.S."/>
        </authorList>
    </citation>
    <scope>NUCLEOTIDE SEQUENCE</scope>
    <source>
        <strain evidence="1">N237</strain>
    </source>
</reference>
<dbReference type="RefSeq" id="WP_249771294.1">
    <property type="nucleotide sequence ID" value="NZ_CP097332.1"/>
</dbReference>
<evidence type="ECO:0000313" key="2">
    <source>
        <dbReference type="Proteomes" id="UP001056336"/>
    </source>
</evidence>
<evidence type="ECO:0000313" key="1">
    <source>
        <dbReference type="EMBL" id="UQX88112.1"/>
    </source>
</evidence>
<sequence>MFSYTSRYGGLPSKTYRLPDGRVIVYVAQRVVPKPESLAEIGRHRVRPGEHLDLIAATELGDPELAWQLADANRAMDPAELTEVVGRLLRVTLPAGLPGPAPSSGAGNG</sequence>